<name>A0A6H2C5N3_DOLFA</name>
<dbReference type="KEGG" id="dfs:HGD76_23785"/>
<accession>A0A6H2C5N3</accession>
<dbReference type="Proteomes" id="UP000502433">
    <property type="component" value="Chromosome"/>
</dbReference>
<organism evidence="1 2">
    <name type="scientific">Dolichospermum flos-aquae CCAP 1403/13F</name>
    <dbReference type="NCBI Taxonomy" id="315271"/>
    <lineage>
        <taxon>Bacteria</taxon>
        <taxon>Bacillati</taxon>
        <taxon>Cyanobacteriota</taxon>
        <taxon>Cyanophyceae</taxon>
        <taxon>Nostocales</taxon>
        <taxon>Aphanizomenonaceae</taxon>
        <taxon>Dolichospermum</taxon>
    </lineage>
</organism>
<dbReference type="AlphaFoldDB" id="A0A6H2C5N3"/>
<reference evidence="1 2" key="1">
    <citation type="submission" date="2020-04" db="EMBL/GenBank/DDBJ databases">
        <title>Genome-Wide Identification of 5-Methylcytosine Sites in Bacterial Genomes By High-Throughput Sequencing of MspJI Restriction Fragments.</title>
        <authorList>
            <person name="Wu V."/>
        </authorList>
    </citation>
    <scope>NUCLEOTIDE SEQUENCE [LARGE SCALE GENOMIC DNA]</scope>
    <source>
        <strain evidence="1 2">CCAP 1403/13f</strain>
    </source>
</reference>
<reference evidence="1 2" key="2">
    <citation type="submission" date="2020-04" db="EMBL/GenBank/DDBJ databases">
        <authorList>
            <person name="Fomenkov A."/>
            <person name="Anton B.P."/>
            <person name="Roberts R.J."/>
        </authorList>
    </citation>
    <scope>NUCLEOTIDE SEQUENCE [LARGE SCALE GENOMIC DNA]</scope>
    <source>
        <strain evidence="1 2">CCAP 1403/13f</strain>
    </source>
</reference>
<proteinExistence type="predicted"/>
<dbReference type="InterPro" id="IPR029063">
    <property type="entry name" value="SAM-dependent_MTases_sf"/>
</dbReference>
<dbReference type="SUPFAM" id="SSF53335">
    <property type="entry name" value="S-adenosyl-L-methionine-dependent methyltransferases"/>
    <property type="match status" value="1"/>
</dbReference>
<gene>
    <name evidence="1" type="ORF">HGD76_23785</name>
</gene>
<evidence type="ECO:0000313" key="2">
    <source>
        <dbReference type="Proteomes" id="UP000502433"/>
    </source>
</evidence>
<evidence type="ECO:0008006" key="3">
    <source>
        <dbReference type="Google" id="ProtNLM"/>
    </source>
</evidence>
<dbReference type="EMBL" id="CP051206">
    <property type="protein sequence ID" value="QJB46753.1"/>
    <property type="molecule type" value="Genomic_DNA"/>
</dbReference>
<evidence type="ECO:0000313" key="1">
    <source>
        <dbReference type="EMBL" id="QJB46753.1"/>
    </source>
</evidence>
<sequence>MNVLMRKLQLALTPQTRLLKTKLSNGAIVYGKNSTGFGGRGIYIYRDAIEPEFEHLDKLLDSEGVFIDVGANTGIYTIKAAKHFDNNGTVLRHHKPKLCTFLF</sequence>
<protein>
    <recommendedName>
        <fullName evidence="3">FkbM family methyltransferase</fullName>
    </recommendedName>
</protein>
<dbReference type="RefSeq" id="WP_168697228.1">
    <property type="nucleotide sequence ID" value="NZ_CP051206.1"/>
</dbReference>